<keyword evidence="11 18" id="KW-0812">Transmembrane</keyword>
<feature type="transmembrane region" description="Helical" evidence="19">
    <location>
        <begin position="127"/>
        <end position="150"/>
    </location>
</feature>
<evidence type="ECO:0000256" key="4">
    <source>
        <dbReference type="ARBA" id="ARBA00005189"/>
    </source>
</evidence>
<keyword evidence="16" id="KW-0594">Phospholipid biosynthesis</keyword>
<evidence type="ECO:0000256" key="15">
    <source>
        <dbReference type="ARBA" id="ARBA00023136"/>
    </source>
</evidence>
<keyword evidence="21" id="KW-1185">Reference proteome</keyword>
<keyword evidence="14" id="KW-0443">Lipid metabolism</keyword>
<feature type="transmembrane region" description="Helical" evidence="19">
    <location>
        <begin position="171"/>
        <end position="189"/>
    </location>
</feature>
<evidence type="ECO:0000256" key="19">
    <source>
        <dbReference type="SAM" id="Phobius"/>
    </source>
</evidence>
<comment type="pathway">
    <text evidence="4">Lipid metabolism.</text>
</comment>
<dbReference type="PANTHER" id="PTHR46382">
    <property type="entry name" value="PHOSPHATIDATE CYTIDYLYLTRANSFERASE"/>
    <property type="match status" value="1"/>
</dbReference>
<keyword evidence="13 19" id="KW-1133">Transmembrane helix</keyword>
<evidence type="ECO:0000256" key="2">
    <source>
        <dbReference type="ARBA" id="ARBA00004651"/>
    </source>
</evidence>
<accession>A0ABY8FWF0</accession>
<dbReference type="InterPro" id="IPR000374">
    <property type="entry name" value="PC_trans"/>
</dbReference>
<dbReference type="GO" id="GO:0004605">
    <property type="term" value="F:phosphatidate cytidylyltransferase activity"/>
    <property type="evidence" value="ECO:0007669"/>
    <property type="project" value="UniProtKB-EC"/>
</dbReference>
<comment type="pathway">
    <text evidence="3 18">Phospholipid metabolism; CDP-diacylglycerol biosynthesis; CDP-diacylglycerol from sn-glycerol 3-phosphate: step 3/3.</text>
</comment>
<keyword evidence="9" id="KW-0444">Lipid biosynthesis</keyword>
<evidence type="ECO:0000256" key="3">
    <source>
        <dbReference type="ARBA" id="ARBA00005119"/>
    </source>
</evidence>
<evidence type="ECO:0000256" key="9">
    <source>
        <dbReference type="ARBA" id="ARBA00022516"/>
    </source>
</evidence>
<evidence type="ECO:0000256" key="5">
    <source>
        <dbReference type="ARBA" id="ARBA00010185"/>
    </source>
</evidence>
<feature type="transmembrane region" description="Helical" evidence="19">
    <location>
        <begin position="47"/>
        <end position="66"/>
    </location>
</feature>
<dbReference type="PROSITE" id="PS01315">
    <property type="entry name" value="CDS"/>
    <property type="match status" value="1"/>
</dbReference>
<keyword evidence="10 18" id="KW-0808">Transferase</keyword>
<sequence length="256" mass="26891">MSTAVVLLAVLGISLFVRIEIFVALAVVFLSIAVWEAAGAFLSRSIAIAYPVVIGAVALIVISTWAGGMGAGLLSFFLGVGCCICINRVFRRDNSLTDAVAGVLVLSWIGLFGMFAIAIAAMDKGAFAVLTFILLPVANDVGGWCVGVLFGKHPIAPSISPKKSWEGFIGSQLLSLLISFLFAGMVLGLSWPYVIALGVLSPVFATMGDFAESLLKRDLGVKDMGSIFPGHGGMLDRLDSILFCAPLCYVVFTMAS</sequence>
<reference evidence="20 21" key="1">
    <citation type="submission" date="2023-03" db="EMBL/GenBank/DDBJ databases">
        <title>Complete genome of Arcanobacterium canis strain DSM 25104 isolated in 2010 from a canine otitis externa in Germany.</title>
        <authorList>
            <person name="Borowiak M."/>
            <person name="Kreitlow A."/>
            <person name="Malorny B."/>
            <person name="Laemmler C."/>
            <person name="Prenger-Berninghoff E."/>
            <person name="Ploetz M."/>
            <person name="Abdulmawjood A."/>
        </authorList>
    </citation>
    <scope>NUCLEOTIDE SEQUENCE [LARGE SCALE GENOMIC DNA]</scope>
    <source>
        <strain evidence="20 21">DSM 25104</strain>
    </source>
</reference>
<gene>
    <name evidence="20" type="ORF">P7079_05460</name>
</gene>
<dbReference type="PANTHER" id="PTHR46382:SF1">
    <property type="entry name" value="PHOSPHATIDATE CYTIDYLYLTRANSFERASE"/>
    <property type="match status" value="1"/>
</dbReference>
<dbReference type="EC" id="2.7.7.41" evidence="6 18"/>
<evidence type="ECO:0000256" key="8">
    <source>
        <dbReference type="ARBA" id="ARBA00022475"/>
    </source>
</evidence>
<feature type="transmembrane region" description="Helical" evidence="19">
    <location>
        <begin position="6"/>
        <end position="35"/>
    </location>
</feature>
<keyword evidence="12 18" id="KW-0548">Nucleotidyltransferase</keyword>
<evidence type="ECO:0000256" key="7">
    <source>
        <dbReference type="ARBA" id="ARBA00019373"/>
    </source>
</evidence>
<dbReference type="Proteomes" id="UP001215216">
    <property type="component" value="Chromosome"/>
</dbReference>
<dbReference type="EMBL" id="CP121208">
    <property type="protein sequence ID" value="WFM82853.1"/>
    <property type="molecule type" value="Genomic_DNA"/>
</dbReference>
<evidence type="ECO:0000313" key="21">
    <source>
        <dbReference type="Proteomes" id="UP001215216"/>
    </source>
</evidence>
<dbReference type="Pfam" id="PF01148">
    <property type="entry name" value="CTP_transf_1"/>
    <property type="match status" value="1"/>
</dbReference>
<dbReference type="RefSeq" id="WP_278012279.1">
    <property type="nucleotide sequence ID" value="NZ_CP121208.1"/>
</dbReference>
<evidence type="ECO:0000256" key="6">
    <source>
        <dbReference type="ARBA" id="ARBA00012487"/>
    </source>
</evidence>
<evidence type="ECO:0000256" key="13">
    <source>
        <dbReference type="ARBA" id="ARBA00022989"/>
    </source>
</evidence>
<feature type="transmembrane region" description="Helical" evidence="19">
    <location>
        <begin position="72"/>
        <end position="90"/>
    </location>
</feature>
<protein>
    <recommendedName>
        <fullName evidence="7 18">Phosphatidate cytidylyltransferase</fullName>
        <ecNumber evidence="6 18">2.7.7.41</ecNumber>
    </recommendedName>
</protein>
<comment type="catalytic activity">
    <reaction evidence="1 18">
        <text>a 1,2-diacyl-sn-glycero-3-phosphate + CTP + H(+) = a CDP-1,2-diacyl-sn-glycerol + diphosphate</text>
        <dbReference type="Rhea" id="RHEA:16229"/>
        <dbReference type="ChEBI" id="CHEBI:15378"/>
        <dbReference type="ChEBI" id="CHEBI:33019"/>
        <dbReference type="ChEBI" id="CHEBI:37563"/>
        <dbReference type="ChEBI" id="CHEBI:58332"/>
        <dbReference type="ChEBI" id="CHEBI:58608"/>
        <dbReference type="EC" id="2.7.7.41"/>
    </reaction>
</comment>
<comment type="subcellular location">
    <subcellularLocation>
        <location evidence="2">Cell membrane</location>
        <topology evidence="2">Multi-pass membrane protein</topology>
    </subcellularLocation>
</comment>
<evidence type="ECO:0000256" key="1">
    <source>
        <dbReference type="ARBA" id="ARBA00001698"/>
    </source>
</evidence>
<organism evidence="20 21">
    <name type="scientific">Arcanobacterium canis</name>
    <dbReference type="NCBI Taxonomy" id="999183"/>
    <lineage>
        <taxon>Bacteria</taxon>
        <taxon>Bacillati</taxon>
        <taxon>Actinomycetota</taxon>
        <taxon>Actinomycetes</taxon>
        <taxon>Actinomycetales</taxon>
        <taxon>Actinomycetaceae</taxon>
        <taxon>Arcanobacterium</taxon>
    </lineage>
</organism>
<evidence type="ECO:0000256" key="16">
    <source>
        <dbReference type="ARBA" id="ARBA00023209"/>
    </source>
</evidence>
<evidence type="ECO:0000256" key="10">
    <source>
        <dbReference type="ARBA" id="ARBA00022679"/>
    </source>
</evidence>
<keyword evidence="8" id="KW-1003">Cell membrane</keyword>
<evidence type="ECO:0000256" key="11">
    <source>
        <dbReference type="ARBA" id="ARBA00022692"/>
    </source>
</evidence>
<feature type="transmembrane region" description="Helical" evidence="19">
    <location>
        <begin position="99"/>
        <end position="121"/>
    </location>
</feature>
<comment type="similarity">
    <text evidence="5 18">Belongs to the CDS family.</text>
</comment>
<keyword evidence="15 19" id="KW-0472">Membrane</keyword>
<evidence type="ECO:0000256" key="17">
    <source>
        <dbReference type="ARBA" id="ARBA00023264"/>
    </source>
</evidence>
<name>A0ABY8FWF0_9ACTO</name>
<keyword evidence="17" id="KW-1208">Phospholipid metabolism</keyword>
<proteinExistence type="inferred from homology"/>
<evidence type="ECO:0000313" key="20">
    <source>
        <dbReference type="EMBL" id="WFM82853.1"/>
    </source>
</evidence>
<evidence type="ECO:0000256" key="12">
    <source>
        <dbReference type="ARBA" id="ARBA00022695"/>
    </source>
</evidence>
<evidence type="ECO:0000256" key="14">
    <source>
        <dbReference type="ARBA" id="ARBA00023098"/>
    </source>
</evidence>
<evidence type="ECO:0000256" key="18">
    <source>
        <dbReference type="RuleBase" id="RU003938"/>
    </source>
</evidence>